<keyword evidence="9" id="KW-1185">Reference proteome</keyword>
<feature type="modified residue" description="4-aspartylphosphate" evidence="5">
    <location>
        <position position="55"/>
    </location>
</feature>
<organism evidence="8 9">
    <name type="scientific">Marinoscillum luteum</name>
    <dbReference type="NCBI Taxonomy" id="861051"/>
    <lineage>
        <taxon>Bacteria</taxon>
        <taxon>Pseudomonadati</taxon>
        <taxon>Bacteroidota</taxon>
        <taxon>Cytophagia</taxon>
        <taxon>Cytophagales</taxon>
        <taxon>Reichenbachiellaceae</taxon>
        <taxon>Marinoscillum</taxon>
    </lineage>
</organism>
<dbReference type="SMART" id="SM00421">
    <property type="entry name" value="HTH_LUXR"/>
    <property type="match status" value="1"/>
</dbReference>
<dbReference type="Pfam" id="PF00196">
    <property type="entry name" value="GerE"/>
    <property type="match status" value="1"/>
</dbReference>
<evidence type="ECO:0000259" key="6">
    <source>
        <dbReference type="PROSITE" id="PS50043"/>
    </source>
</evidence>
<accession>A0ABW7NHL3</accession>
<sequence length="213" mass="24405">MKTTILLVDDHDMIRDAIKFYFKDDPDYEICEEAQNGLEALEILKTKKIDILLTDINMPEMNGIELMESVRQNHKDLKVLVLSMINEASYINKMIALGASGYVLKNTSKSEMRDALNKIMKGEDYYADAVYKTIVNSIARKAPKQRLTIDVPLSEREREILLLIVNEYTNQEIADKLFISTRTVESHKRNLLEKTGCKNVAGLVMYAVERNIV</sequence>
<dbReference type="Proteomes" id="UP001610063">
    <property type="component" value="Unassembled WGS sequence"/>
</dbReference>
<dbReference type="InterPro" id="IPR039420">
    <property type="entry name" value="WalR-like"/>
</dbReference>
<dbReference type="InterPro" id="IPR011006">
    <property type="entry name" value="CheY-like_superfamily"/>
</dbReference>
<feature type="domain" description="Response regulatory" evidence="7">
    <location>
        <begin position="4"/>
        <end position="120"/>
    </location>
</feature>
<keyword evidence="4" id="KW-0804">Transcription</keyword>
<evidence type="ECO:0000256" key="5">
    <source>
        <dbReference type="PROSITE-ProRule" id="PRU00169"/>
    </source>
</evidence>
<name>A0ABW7NHL3_9BACT</name>
<evidence type="ECO:0000259" key="7">
    <source>
        <dbReference type="PROSITE" id="PS50110"/>
    </source>
</evidence>
<dbReference type="RefSeq" id="WP_395419016.1">
    <property type="nucleotide sequence ID" value="NZ_JBIPKE010000020.1"/>
</dbReference>
<evidence type="ECO:0000256" key="2">
    <source>
        <dbReference type="ARBA" id="ARBA00023015"/>
    </source>
</evidence>
<dbReference type="PROSITE" id="PS50043">
    <property type="entry name" value="HTH_LUXR_2"/>
    <property type="match status" value="1"/>
</dbReference>
<dbReference type="InterPro" id="IPR016032">
    <property type="entry name" value="Sig_transdc_resp-reg_C-effctor"/>
</dbReference>
<evidence type="ECO:0000256" key="3">
    <source>
        <dbReference type="ARBA" id="ARBA00023125"/>
    </source>
</evidence>
<comment type="caution">
    <text evidence="8">The sequence shown here is derived from an EMBL/GenBank/DDBJ whole genome shotgun (WGS) entry which is preliminary data.</text>
</comment>
<evidence type="ECO:0000313" key="9">
    <source>
        <dbReference type="Proteomes" id="UP001610063"/>
    </source>
</evidence>
<keyword evidence="2" id="KW-0805">Transcription regulation</keyword>
<keyword evidence="3" id="KW-0238">DNA-binding</keyword>
<evidence type="ECO:0000256" key="1">
    <source>
        <dbReference type="ARBA" id="ARBA00022553"/>
    </source>
</evidence>
<dbReference type="SUPFAM" id="SSF46894">
    <property type="entry name" value="C-terminal effector domain of the bipartite response regulators"/>
    <property type="match status" value="1"/>
</dbReference>
<evidence type="ECO:0000256" key="4">
    <source>
        <dbReference type="ARBA" id="ARBA00023163"/>
    </source>
</evidence>
<dbReference type="InterPro" id="IPR001789">
    <property type="entry name" value="Sig_transdc_resp-reg_receiver"/>
</dbReference>
<dbReference type="Pfam" id="PF00072">
    <property type="entry name" value="Response_reg"/>
    <property type="match status" value="1"/>
</dbReference>
<dbReference type="SMART" id="SM00448">
    <property type="entry name" value="REC"/>
    <property type="match status" value="1"/>
</dbReference>
<dbReference type="InterPro" id="IPR058245">
    <property type="entry name" value="NreC/VraR/RcsB-like_REC"/>
</dbReference>
<dbReference type="InterPro" id="IPR000792">
    <property type="entry name" value="Tscrpt_reg_LuxR_C"/>
</dbReference>
<dbReference type="PRINTS" id="PR00038">
    <property type="entry name" value="HTHLUXR"/>
</dbReference>
<dbReference type="PANTHER" id="PTHR43214">
    <property type="entry name" value="TWO-COMPONENT RESPONSE REGULATOR"/>
    <property type="match status" value="1"/>
</dbReference>
<dbReference type="Gene3D" id="3.40.50.2300">
    <property type="match status" value="1"/>
</dbReference>
<protein>
    <submittedName>
        <fullName evidence="8">Response regulator</fullName>
    </submittedName>
</protein>
<dbReference type="CDD" id="cd17535">
    <property type="entry name" value="REC_NarL-like"/>
    <property type="match status" value="1"/>
</dbReference>
<dbReference type="PANTHER" id="PTHR43214:SF41">
    <property type="entry name" value="NITRATE_NITRITE RESPONSE REGULATOR PROTEIN NARP"/>
    <property type="match status" value="1"/>
</dbReference>
<dbReference type="PROSITE" id="PS50110">
    <property type="entry name" value="RESPONSE_REGULATORY"/>
    <property type="match status" value="1"/>
</dbReference>
<dbReference type="CDD" id="cd06170">
    <property type="entry name" value="LuxR_C_like"/>
    <property type="match status" value="1"/>
</dbReference>
<gene>
    <name evidence="8" type="ORF">ACHKAR_19235</name>
</gene>
<dbReference type="EMBL" id="JBIPKE010000020">
    <property type="protein sequence ID" value="MFH6985594.1"/>
    <property type="molecule type" value="Genomic_DNA"/>
</dbReference>
<reference evidence="8 9" key="1">
    <citation type="journal article" date="2013" name="Int. J. Syst. Evol. Microbiol.">
        <title>Marinoscillum luteum sp. nov., isolated from marine sediment.</title>
        <authorList>
            <person name="Cha I.T."/>
            <person name="Park S.J."/>
            <person name="Kim S.J."/>
            <person name="Kim J.G."/>
            <person name="Jung M.Y."/>
            <person name="Shin K.S."/>
            <person name="Kwon K.K."/>
            <person name="Yang S.H."/>
            <person name="Seo Y.S."/>
            <person name="Rhee S.K."/>
        </authorList>
    </citation>
    <scope>NUCLEOTIDE SEQUENCE [LARGE SCALE GENOMIC DNA]</scope>
    <source>
        <strain evidence="8 9">KCTC 23939</strain>
    </source>
</reference>
<keyword evidence="1 5" id="KW-0597">Phosphoprotein</keyword>
<evidence type="ECO:0000313" key="8">
    <source>
        <dbReference type="EMBL" id="MFH6985594.1"/>
    </source>
</evidence>
<proteinExistence type="predicted"/>
<dbReference type="SUPFAM" id="SSF52172">
    <property type="entry name" value="CheY-like"/>
    <property type="match status" value="1"/>
</dbReference>
<feature type="domain" description="HTH luxR-type" evidence="6">
    <location>
        <begin position="146"/>
        <end position="211"/>
    </location>
</feature>